<comment type="caution">
    <text evidence="2">The sequence shown here is derived from an EMBL/GenBank/DDBJ whole genome shotgun (WGS) entry which is preliminary data.</text>
</comment>
<dbReference type="Proteomes" id="UP000050509">
    <property type="component" value="Unassembled WGS sequence"/>
</dbReference>
<gene>
    <name evidence="2" type="ORF">SE17_23370</name>
</gene>
<evidence type="ECO:0000313" key="2">
    <source>
        <dbReference type="EMBL" id="KPV51060.1"/>
    </source>
</evidence>
<evidence type="ECO:0000313" key="3">
    <source>
        <dbReference type="Proteomes" id="UP000050509"/>
    </source>
</evidence>
<dbReference type="EMBL" id="LJCR01001090">
    <property type="protein sequence ID" value="KPV51060.1"/>
    <property type="molecule type" value="Genomic_DNA"/>
</dbReference>
<proteinExistence type="predicted"/>
<protein>
    <submittedName>
        <fullName evidence="2">Uncharacterized protein</fullName>
    </submittedName>
</protein>
<dbReference type="AlphaFoldDB" id="A0A0P9CZG4"/>
<accession>A0A0P9CZG4</accession>
<sequence length="139" mass="14823">MYAPPPIVLAPAAPNQAQLAEQIVRMLGGGRSPEEACRVLCEQHGYAWEHARDLVQGVAAQQRVRIARRQAPFLLFLGISTLLGGLALLAMGLMRLRVLGAAPVSPIYFRNMVAALISGTLMVLGAGIGLIEVIGSLRK</sequence>
<evidence type="ECO:0000256" key="1">
    <source>
        <dbReference type="SAM" id="Phobius"/>
    </source>
</evidence>
<feature type="transmembrane region" description="Helical" evidence="1">
    <location>
        <begin position="113"/>
        <end position="134"/>
    </location>
</feature>
<reference evidence="2 3" key="1">
    <citation type="submission" date="2015-09" db="EMBL/GenBank/DDBJ databases">
        <title>Draft genome sequence of Kouleothrix aurantiaca JCM 19913.</title>
        <authorList>
            <person name="Hemp J."/>
        </authorList>
    </citation>
    <scope>NUCLEOTIDE SEQUENCE [LARGE SCALE GENOMIC DNA]</scope>
    <source>
        <strain evidence="2 3">COM-B</strain>
    </source>
</reference>
<keyword evidence="1" id="KW-1133">Transmembrane helix</keyword>
<organism evidence="2 3">
    <name type="scientific">Kouleothrix aurantiaca</name>
    <dbReference type="NCBI Taxonomy" id="186479"/>
    <lineage>
        <taxon>Bacteria</taxon>
        <taxon>Bacillati</taxon>
        <taxon>Chloroflexota</taxon>
        <taxon>Chloroflexia</taxon>
        <taxon>Chloroflexales</taxon>
        <taxon>Roseiflexineae</taxon>
        <taxon>Roseiflexaceae</taxon>
        <taxon>Kouleothrix</taxon>
    </lineage>
</organism>
<name>A0A0P9CZG4_9CHLR</name>
<keyword evidence="3" id="KW-1185">Reference proteome</keyword>
<feature type="transmembrane region" description="Helical" evidence="1">
    <location>
        <begin position="73"/>
        <end position="93"/>
    </location>
</feature>
<keyword evidence="1" id="KW-0812">Transmembrane</keyword>
<keyword evidence="1" id="KW-0472">Membrane</keyword>